<sequence>ERVKLQSVLSVVASRPVDPGMRIEVSSLDATAARYAIRAVVYYRSNPFARGPMATALENLRFSLSNVLDMYPKVTGRLSRRSGDDSDDDRWEVRCNDAGVRVFSADVDASLDEWLMSAGTADEEKLSAWETMPPVDAGFWPPFRIQQMNSFKCGGIALGFSCSHLIGDITSLALFINSWSELHRRRSPPHIPIFHLPPP</sequence>
<comment type="similarity">
    <text evidence="1">Belongs to the plant acyltransferase family.</text>
</comment>
<dbReference type="Gene3D" id="3.30.559.10">
    <property type="entry name" value="Chloramphenicol acetyltransferase-like domain"/>
    <property type="match status" value="1"/>
</dbReference>
<dbReference type="InterPro" id="IPR050317">
    <property type="entry name" value="Plant_Fungal_Acyltransferase"/>
</dbReference>
<dbReference type="PANTHER" id="PTHR31642:SF316">
    <property type="entry name" value="PROTEIN ECERIFERUM 26-LIKE"/>
    <property type="match status" value="1"/>
</dbReference>
<dbReference type="EMBL" id="AUSU01001601">
    <property type="protein sequence ID" value="EPS70649.1"/>
    <property type="molecule type" value="Genomic_DNA"/>
</dbReference>
<dbReference type="InterPro" id="IPR023213">
    <property type="entry name" value="CAT-like_dom_sf"/>
</dbReference>
<dbReference type="GO" id="GO:0016747">
    <property type="term" value="F:acyltransferase activity, transferring groups other than amino-acyl groups"/>
    <property type="evidence" value="ECO:0007669"/>
    <property type="project" value="TreeGrafter"/>
</dbReference>
<name>S8CTP8_9LAMI</name>
<evidence type="ECO:0000256" key="1">
    <source>
        <dbReference type="ARBA" id="ARBA00009861"/>
    </source>
</evidence>
<dbReference type="Proteomes" id="UP000015453">
    <property type="component" value="Unassembled WGS sequence"/>
</dbReference>
<keyword evidence="3" id="KW-1185">Reference proteome</keyword>
<accession>S8CTP8</accession>
<gene>
    <name evidence="2" type="ORF">M569_04114</name>
</gene>
<dbReference type="Pfam" id="PF02458">
    <property type="entry name" value="Transferase"/>
    <property type="match status" value="1"/>
</dbReference>
<proteinExistence type="inferred from homology"/>
<evidence type="ECO:0000313" key="2">
    <source>
        <dbReference type="EMBL" id="EPS70649.1"/>
    </source>
</evidence>
<dbReference type="AlphaFoldDB" id="S8CTP8"/>
<dbReference type="PANTHER" id="PTHR31642">
    <property type="entry name" value="TRICHOTHECENE 3-O-ACETYLTRANSFERASE"/>
    <property type="match status" value="1"/>
</dbReference>
<reference evidence="2 3" key="1">
    <citation type="journal article" date="2013" name="BMC Genomics">
        <title>The miniature genome of a carnivorous plant Genlisea aurea contains a low number of genes and short non-coding sequences.</title>
        <authorList>
            <person name="Leushkin E.V."/>
            <person name="Sutormin R.A."/>
            <person name="Nabieva E.R."/>
            <person name="Penin A.A."/>
            <person name="Kondrashov A.S."/>
            <person name="Logacheva M.D."/>
        </authorList>
    </citation>
    <scope>NUCLEOTIDE SEQUENCE [LARGE SCALE GENOMIC DNA]</scope>
</reference>
<evidence type="ECO:0000313" key="3">
    <source>
        <dbReference type="Proteomes" id="UP000015453"/>
    </source>
</evidence>
<feature type="non-terminal residue" evidence="2">
    <location>
        <position position="1"/>
    </location>
</feature>
<feature type="non-terminal residue" evidence="2">
    <location>
        <position position="199"/>
    </location>
</feature>
<dbReference type="OrthoDB" id="671439at2759"/>
<protein>
    <submittedName>
        <fullName evidence="2">Uncharacterized protein</fullName>
    </submittedName>
</protein>
<organism evidence="2 3">
    <name type="scientific">Genlisea aurea</name>
    <dbReference type="NCBI Taxonomy" id="192259"/>
    <lineage>
        <taxon>Eukaryota</taxon>
        <taxon>Viridiplantae</taxon>
        <taxon>Streptophyta</taxon>
        <taxon>Embryophyta</taxon>
        <taxon>Tracheophyta</taxon>
        <taxon>Spermatophyta</taxon>
        <taxon>Magnoliopsida</taxon>
        <taxon>eudicotyledons</taxon>
        <taxon>Gunneridae</taxon>
        <taxon>Pentapetalae</taxon>
        <taxon>asterids</taxon>
        <taxon>lamiids</taxon>
        <taxon>Lamiales</taxon>
        <taxon>Lentibulariaceae</taxon>
        <taxon>Genlisea</taxon>
    </lineage>
</organism>
<comment type="caution">
    <text evidence="2">The sequence shown here is derived from an EMBL/GenBank/DDBJ whole genome shotgun (WGS) entry which is preliminary data.</text>
</comment>